<keyword evidence="5" id="KW-0677">Repeat</keyword>
<protein>
    <recommendedName>
        <fullName evidence="7">Dynein axonemal assembly factor 10</fullName>
    </recommendedName>
    <alternativeName>
        <fullName evidence="8">WD repeat-containing protein 92</fullName>
    </alternativeName>
</protein>
<dbReference type="InterPro" id="IPR001680">
    <property type="entry name" value="WD40_rpt"/>
</dbReference>
<sequence>MEKPQIIAHVQKSLNYTLYDCKWLPGTARFAVVGSHPRGTGALQMYEIAQGDVTIKLDTEKAKSFKCCTFGASLPGRSHLATGDFNGQLHVWDVDKPEVPAYSVKAHQEIVNTIDAVGGTVGEGAPEIATGSRDGSVRVWDPRQPNDPVACMESDDKATARDCWAVAFGDAFNSTERCLVSGYDNGDLKLFDLRAMALRWETNLKNGICGLEFDRRDIPANKLVASTLEGKFHVFDMRTQHPNKGFASLTERAHKSTVWCARHLPQNRDVFMTCGGSGGLCLWQYSYPTARVAKDSDGLDYGVAGTVALLQNVTLSTQPVASFDWSPDKLGLGICASFDQCLRVLIVTKLNRL</sequence>
<dbReference type="Gene3D" id="2.130.10.10">
    <property type="entry name" value="YVTN repeat-like/Quinoprotein amine dehydrogenase"/>
    <property type="match status" value="1"/>
</dbReference>
<evidence type="ECO:0000256" key="8">
    <source>
        <dbReference type="ARBA" id="ARBA00041547"/>
    </source>
</evidence>
<dbReference type="OrthoDB" id="10248252at2759"/>
<keyword evidence="10" id="KW-1185">Reference proteome</keyword>
<keyword evidence="4" id="KW-0053">Apoptosis</keyword>
<dbReference type="InterPro" id="IPR015943">
    <property type="entry name" value="WD40/YVTN_repeat-like_dom_sf"/>
</dbReference>
<dbReference type="FunFam" id="2.130.10.10:FF:000258">
    <property type="entry name" value="WD repeat-containing protein 92"/>
    <property type="match status" value="1"/>
</dbReference>
<evidence type="ECO:0000313" key="10">
    <source>
        <dbReference type="Proteomes" id="UP000095280"/>
    </source>
</evidence>
<feature type="repeat" description="WD" evidence="9">
    <location>
        <begin position="128"/>
        <end position="141"/>
    </location>
</feature>
<evidence type="ECO:0000313" key="12">
    <source>
        <dbReference type="WBParaSite" id="maker-uti_cns_0011970-snap-gene-0.6-mRNA-1"/>
    </source>
</evidence>
<evidence type="ECO:0000256" key="3">
    <source>
        <dbReference type="ARBA" id="ARBA00022574"/>
    </source>
</evidence>
<keyword evidence="3 9" id="KW-0853">WD repeat</keyword>
<evidence type="ECO:0000313" key="11">
    <source>
        <dbReference type="WBParaSite" id="maker-uti_cns_0010368-snap-gene-0.5-mRNA-1"/>
    </source>
</evidence>
<evidence type="ECO:0000256" key="5">
    <source>
        <dbReference type="ARBA" id="ARBA00022737"/>
    </source>
</evidence>
<evidence type="ECO:0000256" key="4">
    <source>
        <dbReference type="ARBA" id="ARBA00022703"/>
    </source>
</evidence>
<name>A0A1I8I6Z6_9PLAT</name>
<dbReference type="PROSITE" id="PS50082">
    <property type="entry name" value="WD_REPEATS_2"/>
    <property type="match status" value="1"/>
</dbReference>
<dbReference type="WBParaSite" id="maker-uti_cns_0045749-snap-gene-0.6-mRNA-1">
    <property type="protein sequence ID" value="maker-uti_cns_0045749-snap-gene-0.6-mRNA-1"/>
    <property type="gene ID" value="maker-uti_cns_0045749-snap-gene-0.6"/>
</dbReference>
<dbReference type="AlphaFoldDB" id="A0A1I8I6Z6"/>
<dbReference type="STRING" id="282301.A0A1I8I6Z6"/>
<comment type="subcellular location">
    <subcellularLocation>
        <location evidence="1">Cytoplasm</location>
    </subcellularLocation>
</comment>
<organism evidence="10 11">
    <name type="scientific">Macrostomum lignano</name>
    <dbReference type="NCBI Taxonomy" id="282301"/>
    <lineage>
        <taxon>Eukaryota</taxon>
        <taxon>Metazoa</taxon>
        <taxon>Spiralia</taxon>
        <taxon>Lophotrochozoa</taxon>
        <taxon>Platyhelminthes</taxon>
        <taxon>Rhabditophora</taxon>
        <taxon>Macrostomorpha</taxon>
        <taxon>Macrostomida</taxon>
        <taxon>Macrostomidae</taxon>
        <taxon>Macrostomum</taxon>
    </lineage>
</organism>
<dbReference type="PANTHER" id="PTHR10971">
    <property type="entry name" value="MRNA EXPORT FACTOR AND BUB3"/>
    <property type="match status" value="1"/>
</dbReference>
<keyword evidence="2" id="KW-0963">Cytoplasm</keyword>
<dbReference type="SMART" id="SM00320">
    <property type="entry name" value="WD40"/>
    <property type="match status" value="5"/>
</dbReference>
<proteinExistence type="predicted"/>
<evidence type="ECO:0000256" key="9">
    <source>
        <dbReference type="PROSITE-ProRule" id="PRU00221"/>
    </source>
</evidence>
<dbReference type="Pfam" id="PF00400">
    <property type="entry name" value="WD40"/>
    <property type="match status" value="1"/>
</dbReference>
<dbReference type="WBParaSite" id="maker-uti_cns_0011970-snap-gene-0.6-mRNA-1">
    <property type="protein sequence ID" value="maker-uti_cns_0011970-snap-gene-0.6-mRNA-1"/>
    <property type="gene ID" value="maker-uti_cns_0011970-snap-gene-0.6"/>
</dbReference>
<comment type="function">
    <text evidence="6">Key assembly factor specifically required for the stability of axonemal dynein heavy chains in cytoplasm.</text>
</comment>
<dbReference type="GO" id="GO:0005737">
    <property type="term" value="C:cytoplasm"/>
    <property type="evidence" value="ECO:0007669"/>
    <property type="project" value="UniProtKB-SubCell"/>
</dbReference>
<dbReference type="InterPro" id="IPR036322">
    <property type="entry name" value="WD40_repeat_dom_sf"/>
</dbReference>
<evidence type="ECO:0000256" key="7">
    <source>
        <dbReference type="ARBA" id="ARBA00039643"/>
    </source>
</evidence>
<dbReference type="WBParaSite" id="maker-uti_cns_0010368-snap-gene-0.5-mRNA-1">
    <property type="protein sequence ID" value="maker-uti_cns_0010368-snap-gene-0.5-mRNA-1"/>
    <property type="gene ID" value="maker-uti_cns_0010368-snap-gene-0.5"/>
</dbReference>
<dbReference type="GO" id="GO:0006915">
    <property type="term" value="P:apoptotic process"/>
    <property type="evidence" value="ECO:0007669"/>
    <property type="project" value="UniProtKB-KW"/>
</dbReference>
<evidence type="ECO:0000256" key="2">
    <source>
        <dbReference type="ARBA" id="ARBA00022490"/>
    </source>
</evidence>
<dbReference type="SUPFAM" id="SSF50978">
    <property type="entry name" value="WD40 repeat-like"/>
    <property type="match status" value="1"/>
</dbReference>
<reference evidence="11 12" key="1">
    <citation type="submission" date="2016-11" db="UniProtKB">
        <authorList>
            <consortium name="WormBaseParasite"/>
        </authorList>
    </citation>
    <scope>IDENTIFICATION</scope>
</reference>
<dbReference type="Proteomes" id="UP000095280">
    <property type="component" value="Unplaced"/>
</dbReference>
<evidence type="ECO:0000256" key="6">
    <source>
        <dbReference type="ARBA" id="ARBA00037430"/>
    </source>
</evidence>
<evidence type="ECO:0000256" key="1">
    <source>
        <dbReference type="ARBA" id="ARBA00004496"/>
    </source>
</evidence>
<accession>A0A1I8I6Z6</accession>